<dbReference type="AlphaFoldDB" id="A0A832LWU8"/>
<comment type="caution">
    <text evidence="1">The sequence shown here is derived from an EMBL/GenBank/DDBJ whole genome shotgun (WGS) entry which is preliminary data.</text>
</comment>
<dbReference type="PANTHER" id="PTHR36529">
    <property type="entry name" value="SLL1095 PROTEIN"/>
    <property type="match status" value="1"/>
</dbReference>
<dbReference type="NCBIfam" id="TIGR04282">
    <property type="entry name" value="glyco_like_cofC"/>
    <property type="match status" value="1"/>
</dbReference>
<evidence type="ECO:0000313" key="1">
    <source>
        <dbReference type="EMBL" id="HGV56027.1"/>
    </source>
</evidence>
<organism evidence="1">
    <name type="scientific">Caldimicrobium thiodismutans</name>
    <dbReference type="NCBI Taxonomy" id="1653476"/>
    <lineage>
        <taxon>Bacteria</taxon>
        <taxon>Pseudomonadati</taxon>
        <taxon>Thermodesulfobacteriota</taxon>
        <taxon>Thermodesulfobacteria</taxon>
        <taxon>Thermodesulfobacteriales</taxon>
        <taxon>Thermodesulfobacteriaceae</taxon>
        <taxon>Caldimicrobium</taxon>
    </lineage>
</organism>
<dbReference type="GO" id="GO:0016740">
    <property type="term" value="F:transferase activity"/>
    <property type="evidence" value="ECO:0007669"/>
    <property type="project" value="UniProtKB-KW"/>
</dbReference>
<dbReference type="Gene3D" id="3.90.550.10">
    <property type="entry name" value="Spore Coat Polysaccharide Biosynthesis Protein SpsA, Chain A"/>
    <property type="match status" value="1"/>
</dbReference>
<dbReference type="SUPFAM" id="SSF53448">
    <property type="entry name" value="Nucleotide-diphospho-sugar transferases"/>
    <property type="match status" value="1"/>
</dbReference>
<dbReference type="EMBL" id="DSZU01000148">
    <property type="protein sequence ID" value="HGV56027.1"/>
    <property type="molecule type" value="Genomic_DNA"/>
</dbReference>
<dbReference type="InterPro" id="IPR018641">
    <property type="entry name" value="Trfase_1_rSAM/seldom-assoc"/>
</dbReference>
<proteinExistence type="predicted"/>
<accession>A0A832LWU8</accession>
<dbReference type="PANTHER" id="PTHR36529:SF1">
    <property type="entry name" value="GLYCOSYLTRANSFERASE"/>
    <property type="match status" value="1"/>
</dbReference>
<reference evidence="1" key="1">
    <citation type="journal article" date="2020" name="mSystems">
        <title>Genome- and Community-Level Interaction Insights into Carbon Utilization and Element Cycling Functions of Hydrothermarchaeota in Hydrothermal Sediment.</title>
        <authorList>
            <person name="Zhou Z."/>
            <person name="Liu Y."/>
            <person name="Xu W."/>
            <person name="Pan J."/>
            <person name="Luo Z.H."/>
            <person name="Li M."/>
        </authorList>
    </citation>
    <scope>NUCLEOTIDE SEQUENCE [LARGE SCALE GENOMIC DNA]</scope>
    <source>
        <strain evidence="1">SpSt-605</strain>
    </source>
</reference>
<gene>
    <name evidence="1" type="ORF">ENT73_08130</name>
</gene>
<dbReference type="Pfam" id="PF09837">
    <property type="entry name" value="DUF2064"/>
    <property type="match status" value="1"/>
</dbReference>
<sequence length="226" mass="25917">MSQEVENLIALALFFKFPEKGKVKTRLASSLGKRGATFIYKYLLKQTIKNLEKFKENARRESKLYLFGFYEGRISSVDLGVFAFKQKWLFLPQVGKNLGERLFSGTKLLFELGFEGVILLGADCPFIDVPYLNQALEALRFCPIVIGPALDGGYVLLGVRQDFRENLPLLFQGLPFETSYLLKETLSRLPEGSCILLPPLFDIDYPKDLLRWFWRKFKSGFFLSKA</sequence>
<keyword evidence="1" id="KW-0808">Transferase</keyword>
<name>A0A832LWU8_9BACT</name>
<protein>
    <submittedName>
        <fullName evidence="1">Glycosyltransferase</fullName>
    </submittedName>
</protein>
<dbReference type="InterPro" id="IPR029044">
    <property type="entry name" value="Nucleotide-diphossugar_trans"/>
</dbReference>